<gene>
    <name evidence="1" type="ORF">QJS10_CPA03g01166</name>
</gene>
<evidence type="ECO:0000313" key="1">
    <source>
        <dbReference type="EMBL" id="KAK1320147.1"/>
    </source>
</evidence>
<dbReference type="EMBL" id="JAUJYO010000003">
    <property type="protein sequence ID" value="KAK1320147.1"/>
    <property type="molecule type" value="Genomic_DNA"/>
</dbReference>
<proteinExistence type="predicted"/>
<accession>A0AAV9F3D4</accession>
<protein>
    <submittedName>
        <fullName evidence="1">Uncharacterized protein</fullName>
    </submittedName>
</protein>
<organism evidence="1 2">
    <name type="scientific">Acorus calamus</name>
    <name type="common">Sweet flag</name>
    <dbReference type="NCBI Taxonomy" id="4465"/>
    <lineage>
        <taxon>Eukaryota</taxon>
        <taxon>Viridiplantae</taxon>
        <taxon>Streptophyta</taxon>
        <taxon>Embryophyta</taxon>
        <taxon>Tracheophyta</taxon>
        <taxon>Spermatophyta</taxon>
        <taxon>Magnoliopsida</taxon>
        <taxon>Liliopsida</taxon>
        <taxon>Acoraceae</taxon>
        <taxon>Acorus</taxon>
    </lineage>
</organism>
<reference evidence="1" key="1">
    <citation type="journal article" date="2023" name="Nat. Commun.">
        <title>Diploid and tetraploid genomes of Acorus and the evolution of monocots.</title>
        <authorList>
            <person name="Ma L."/>
            <person name="Liu K.W."/>
            <person name="Li Z."/>
            <person name="Hsiao Y.Y."/>
            <person name="Qi Y."/>
            <person name="Fu T."/>
            <person name="Tang G.D."/>
            <person name="Zhang D."/>
            <person name="Sun W.H."/>
            <person name="Liu D.K."/>
            <person name="Li Y."/>
            <person name="Chen G.Z."/>
            <person name="Liu X.D."/>
            <person name="Liao X.Y."/>
            <person name="Jiang Y.T."/>
            <person name="Yu X."/>
            <person name="Hao Y."/>
            <person name="Huang J."/>
            <person name="Zhao X.W."/>
            <person name="Ke S."/>
            <person name="Chen Y.Y."/>
            <person name="Wu W.L."/>
            <person name="Hsu J.L."/>
            <person name="Lin Y.F."/>
            <person name="Huang M.D."/>
            <person name="Li C.Y."/>
            <person name="Huang L."/>
            <person name="Wang Z.W."/>
            <person name="Zhao X."/>
            <person name="Zhong W.Y."/>
            <person name="Peng D.H."/>
            <person name="Ahmad S."/>
            <person name="Lan S."/>
            <person name="Zhang J.S."/>
            <person name="Tsai W.C."/>
            <person name="Van de Peer Y."/>
            <person name="Liu Z.J."/>
        </authorList>
    </citation>
    <scope>NUCLEOTIDE SEQUENCE</scope>
    <source>
        <strain evidence="1">CP</strain>
    </source>
</reference>
<evidence type="ECO:0000313" key="2">
    <source>
        <dbReference type="Proteomes" id="UP001180020"/>
    </source>
</evidence>
<reference evidence="1" key="2">
    <citation type="submission" date="2023-06" db="EMBL/GenBank/DDBJ databases">
        <authorList>
            <person name="Ma L."/>
            <person name="Liu K.-W."/>
            <person name="Li Z."/>
            <person name="Hsiao Y.-Y."/>
            <person name="Qi Y."/>
            <person name="Fu T."/>
            <person name="Tang G."/>
            <person name="Zhang D."/>
            <person name="Sun W.-H."/>
            <person name="Liu D.-K."/>
            <person name="Li Y."/>
            <person name="Chen G.-Z."/>
            <person name="Liu X.-D."/>
            <person name="Liao X.-Y."/>
            <person name="Jiang Y.-T."/>
            <person name="Yu X."/>
            <person name="Hao Y."/>
            <person name="Huang J."/>
            <person name="Zhao X.-W."/>
            <person name="Ke S."/>
            <person name="Chen Y.-Y."/>
            <person name="Wu W.-L."/>
            <person name="Hsu J.-L."/>
            <person name="Lin Y.-F."/>
            <person name="Huang M.-D."/>
            <person name="Li C.-Y."/>
            <person name="Huang L."/>
            <person name="Wang Z.-W."/>
            <person name="Zhao X."/>
            <person name="Zhong W.-Y."/>
            <person name="Peng D.-H."/>
            <person name="Ahmad S."/>
            <person name="Lan S."/>
            <person name="Zhang J.-S."/>
            <person name="Tsai W.-C."/>
            <person name="Van De Peer Y."/>
            <person name="Liu Z.-J."/>
        </authorList>
    </citation>
    <scope>NUCLEOTIDE SEQUENCE</scope>
    <source>
        <strain evidence="1">CP</strain>
        <tissue evidence="1">Leaves</tissue>
    </source>
</reference>
<keyword evidence="2" id="KW-1185">Reference proteome</keyword>
<comment type="caution">
    <text evidence="1">The sequence shown here is derived from an EMBL/GenBank/DDBJ whole genome shotgun (WGS) entry which is preliminary data.</text>
</comment>
<dbReference type="AlphaFoldDB" id="A0AAV9F3D4"/>
<name>A0AAV9F3D4_ACOCL</name>
<dbReference type="Proteomes" id="UP001180020">
    <property type="component" value="Unassembled WGS sequence"/>
</dbReference>
<sequence length="73" mass="8369">MDFESDPHMMQVLSKSGTHFALYSLAMEFRSLILYKRRLNLREGRVSYESVSLLRRLVDSVTAVVRNAHPNGA</sequence>